<dbReference type="KEGG" id="hsd:SD1D_1653"/>
<gene>
    <name evidence="9 11" type="primary">coaD</name>
    <name evidence="11" type="ORF">SD1D_1653</name>
</gene>
<dbReference type="GO" id="GO:0005524">
    <property type="term" value="F:ATP binding"/>
    <property type="evidence" value="ECO:0007669"/>
    <property type="project" value="UniProtKB-KW"/>
</dbReference>
<dbReference type="PANTHER" id="PTHR21342">
    <property type="entry name" value="PHOSPHOPANTETHEINE ADENYLYLTRANSFERASE"/>
    <property type="match status" value="1"/>
</dbReference>
<keyword evidence="1 9" id="KW-0963">Cytoplasm</keyword>
<feature type="binding site" evidence="9">
    <location>
        <position position="41"/>
    </location>
    <ligand>
        <name>substrate</name>
    </ligand>
</feature>
<protein>
    <recommendedName>
        <fullName evidence="9">Phosphopantetheine adenylyltransferase</fullName>
        <ecNumber evidence="9">2.7.7.3</ecNumber>
    </recommendedName>
    <alternativeName>
        <fullName evidence="9">Dephospho-CoA pyrophosphorylase</fullName>
    </alternativeName>
    <alternativeName>
        <fullName evidence="9">Pantetheine-phosphate adenylyltransferase</fullName>
        <shortName evidence="9">PPAT</shortName>
    </alternativeName>
</protein>
<dbReference type="InterPro" id="IPR014729">
    <property type="entry name" value="Rossmann-like_a/b/a_fold"/>
</dbReference>
<proteinExistence type="inferred from homology"/>
<evidence type="ECO:0000256" key="9">
    <source>
        <dbReference type="HAMAP-Rule" id="MF_00151"/>
    </source>
</evidence>
<feature type="binding site" evidence="9">
    <location>
        <position position="90"/>
    </location>
    <ligand>
        <name>substrate</name>
    </ligand>
</feature>
<evidence type="ECO:0000256" key="7">
    <source>
        <dbReference type="ARBA" id="ARBA00022993"/>
    </source>
</evidence>
<dbReference type="NCBIfam" id="TIGR01510">
    <property type="entry name" value="coaD_prev_kdtB"/>
    <property type="match status" value="1"/>
</dbReference>
<feature type="binding site" evidence="9">
    <location>
        <position position="101"/>
    </location>
    <ligand>
        <name>ATP</name>
        <dbReference type="ChEBI" id="CHEBI:30616"/>
    </ligand>
</feature>
<keyword evidence="6 9" id="KW-0460">Magnesium</keyword>
<dbReference type="Proteomes" id="UP000196053">
    <property type="component" value="Chromosome I"/>
</dbReference>
<evidence type="ECO:0000256" key="8">
    <source>
        <dbReference type="ARBA" id="ARBA00029346"/>
    </source>
</evidence>
<feature type="binding site" evidence="9">
    <location>
        <begin position="9"/>
        <end position="10"/>
    </location>
    <ligand>
        <name>ATP</name>
        <dbReference type="ChEBI" id="CHEBI:30616"/>
    </ligand>
</feature>
<evidence type="ECO:0000313" key="11">
    <source>
        <dbReference type="EMBL" id="CUH93198.1"/>
    </source>
</evidence>
<evidence type="ECO:0000259" key="10">
    <source>
        <dbReference type="Pfam" id="PF01467"/>
    </source>
</evidence>
<dbReference type="SUPFAM" id="SSF52374">
    <property type="entry name" value="Nucleotidylyl transferase"/>
    <property type="match status" value="1"/>
</dbReference>
<evidence type="ECO:0000313" key="12">
    <source>
        <dbReference type="Proteomes" id="UP000196053"/>
    </source>
</evidence>
<dbReference type="PRINTS" id="PR01020">
    <property type="entry name" value="LPSBIOSNTHSS"/>
</dbReference>
<keyword evidence="7 9" id="KW-0173">Coenzyme A biosynthesis</keyword>
<evidence type="ECO:0000256" key="1">
    <source>
        <dbReference type="ARBA" id="ARBA00022490"/>
    </source>
</evidence>
<comment type="cofactor">
    <cofactor evidence="9">
        <name>Mg(2+)</name>
        <dbReference type="ChEBI" id="CHEBI:18420"/>
    </cofactor>
</comment>
<comment type="pathway">
    <text evidence="9">Cofactor biosynthesis; coenzyme A biosynthesis; CoA from (R)-pantothenate: step 4/5.</text>
</comment>
<keyword evidence="3 9" id="KW-0548">Nucleotidyltransferase</keyword>
<comment type="catalytic activity">
    <reaction evidence="8 9">
        <text>(R)-4'-phosphopantetheine + ATP + H(+) = 3'-dephospho-CoA + diphosphate</text>
        <dbReference type="Rhea" id="RHEA:19801"/>
        <dbReference type="ChEBI" id="CHEBI:15378"/>
        <dbReference type="ChEBI" id="CHEBI:30616"/>
        <dbReference type="ChEBI" id="CHEBI:33019"/>
        <dbReference type="ChEBI" id="CHEBI:57328"/>
        <dbReference type="ChEBI" id="CHEBI:61723"/>
        <dbReference type="EC" id="2.7.7.3"/>
    </reaction>
</comment>
<dbReference type="InterPro" id="IPR004821">
    <property type="entry name" value="Cyt_trans-like"/>
</dbReference>
<dbReference type="HAMAP" id="MF_00151">
    <property type="entry name" value="PPAT_bact"/>
    <property type="match status" value="1"/>
</dbReference>
<dbReference type="PANTHER" id="PTHR21342:SF1">
    <property type="entry name" value="PHOSPHOPANTETHEINE ADENYLYLTRANSFERASE"/>
    <property type="match status" value="1"/>
</dbReference>
<dbReference type="OrthoDB" id="9806661at2"/>
<dbReference type="EMBL" id="LN879430">
    <property type="protein sequence ID" value="CUH93198.1"/>
    <property type="molecule type" value="Genomic_DNA"/>
</dbReference>
<comment type="similarity">
    <text evidence="9">Belongs to the bacterial CoaD family.</text>
</comment>
<dbReference type="Gene3D" id="3.40.50.620">
    <property type="entry name" value="HUPs"/>
    <property type="match status" value="1"/>
</dbReference>
<dbReference type="EC" id="2.7.7.3" evidence="9"/>
<evidence type="ECO:0000256" key="6">
    <source>
        <dbReference type="ARBA" id="ARBA00022842"/>
    </source>
</evidence>
<dbReference type="RefSeq" id="WP_058258462.1">
    <property type="nucleotide sequence ID" value="NZ_DUPS01000069.1"/>
</dbReference>
<keyword evidence="12" id="KW-1185">Reference proteome</keyword>
<sequence>MKIGIYPGSFDPITLGHLDIIIRASKLVDQLVIGILKNISKNTIFTVEERVELVNRVLKENNLDTKVKVESFDGLLVDFAKECNASFIVRGLRAITDFDYELQLAQTNHKLNQDIDTIFFTTRLEYSYLSSSTVREIASFGGDIKQFVPECVVQSVYDKYKAIRSV</sequence>
<feature type="site" description="Transition state stabilizer" evidence="9">
    <location>
        <position position="17"/>
    </location>
</feature>
<evidence type="ECO:0000256" key="2">
    <source>
        <dbReference type="ARBA" id="ARBA00022679"/>
    </source>
</evidence>
<dbReference type="GO" id="GO:0015937">
    <property type="term" value="P:coenzyme A biosynthetic process"/>
    <property type="evidence" value="ECO:0007669"/>
    <property type="project" value="UniProtKB-UniRule"/>
</dbReference>
<feature type="binding site" evidence="9">
    <location>
        <position position="76"/>
    </location>
    <ligand>
        <name>substrate</name>
    </ligand>
</feature>
<evidence type="ECO:0000256" key="4">
    <source>
        <dbReference type="ARBA" id="ARBA00022741"/>
    </source>
</evidence>
<evidence type="ECO:0000256" key="5">
    <source>
        <dbReference type="ARBA" id="ARBA00022840"/>
    </source>
</evidence>
<dbReference type="AlphaFoldDB" id="A0A0K8J795"/>
<dbReference type="GO" id="GO:0005737">
    <property type="term" value="C:cytoplasm"/>
    <property type="evidence" value="ECO:0007669"/>
    <property type="project" value="UniProtKB-SubCell"/>
</dbReference>
<evidence type="ECO:0000256" key="3">
    <source>
        <dbReference type="ARBA" id="ARBA00022695"/>
    </source>
</evidence>
<dbReference type="GO" id="GO:0004595">
    <property type="term" value="F:pantetheine-phosphate adenylyltransferase activity"/>
    <property type="evidence" value="ECO:0007669"/>
    <property type="project" value="UniProtKB-UniRule"/>
</dbReference>
<comment type="function">
    <text evidence="9">Reversibly transfers an adenylyl group from ATP to 4'-phosphopantetheine, yielding dephospho-CoA (dPCoA) and pyrophosphate.</text>
</comment>
<feature type="binding site" evidence="9">
    <location>
        <position position="9"/>
    </location>
    <ligand>
        <name>substrate</name>
    </ligand>
</feature>
<dbReference type="CDD" id="cd02163">
    <property type="entry name" value="PPAT"/>
    <property type="match status" value="1"/>
</dbReference>
<comment type="subcellular location">
    <subcellularLocation>
        <location evidence="9">Cytoplasm</location>
    </subcellularLocation>
</comment>
<organism evidence="11 12">
    <name type="scientific">Herbinix luporum</name>
    <dbReference type="NCBI Taxonomy" id="1679721"/>
    <lineage>
        <taxon>Bacteria</taxon>
        <taxon>Bacillati</taxon>
        <taxon>Bacillota</taxon>
        <taxon>Clostridia</taxon>
        <taxon>Lachnospirales</taxon>
        <taxon>Lachnospiraceae</taxon>
        <taxon>Herbinix</taxon>
    </lineage>
</organism>
<keyword evidence="2 9" id="KW-0808">Transferase</keyword>
<name>A0A0K8J795_9FIRM</name>
<dbReference type="Pfam" id="PF01467">
    <property type="entry name" value="CTP_transf_like"/>
    <property type="match status" value="1"/>
</dbReference>
<dbReference type="InterPro" id="IPR001980">
    <property type="entry name" value="PPAT"/>
</dbReference>
<feature type="domain" description="Cytidyltransferase-like" evidence="10">
    <location>
        <begin position="5"/>
        <end position="136"/>
    </location>
</feature>
<dbReference type="UniPathway" id="UPA00241">
    <property type="reaction ID" value="UER00355"/>
</dbReference>
<dbReference type="NCBIfam" id="TIGR00125">
    <property type="entry name" value="cyt_tran_rel"/>
    <property type="match status" value="1"/>
</dbReference>
<keyword evidence="4 9" id="KW-0547">Nucleotide-binding</keyword>
<accession>A0A0K8J795</accession>
<feature type="binding site" evidence="9">
    <location>
        <begin position="126"/>
        <end position="132"/>
    </location>
    <ligand>
        <name>ATP</name>
        <dbReference type="ChEBI" id="CHEBI:30616"/>
    </ligand>
</feature>
<feature type="binding site" evidence="9">
    <location>
        <begin position="91"/>
        <end position="93"/>
    </location>
    <ligand>
        <name>ATP</name>
        <dbReference type="ChEBI" id="CHEBI:30616"/>
    </ligand>
</feature>
<feature type="binding site" evidence="9">
    <location>
        <position position="17"/>
    </location>
    <ligand>
        <name>ATP</name>
        <dbReference type="ChEBI" id="CHEBI:30616"/>
    </ligand>
</feature>
<comment type="subunit">
    <text evidence="9">Homohexamer.</text>
</comment>
<keyword evidence="5 9" id="KW-0067">ATP-binding</keyword>
<reference evidence="12" key="1">
    <citation type="submission" date="2015-09" db="EMBL/GenBank/DDBJ databases">
        <authorList>
            <person name="Wibberg D."/>
        </authorList>
    </citation>
    <scope>NUCLEOTIDE SEQUENCE [LARGE SCALE GENOMIC DNA]</scope>
    <source>
        <strain evidence="12">SD1D</strain>
    </source>
</reference>